<dbReference type="InterPro" id="IPR020594">
    <property type="entry name" value="Ribosomal_bL9_bac/chp"/>
</dbReference>
<dbReference type="Gene3D" id="3.10.430.100">
    <property type="entry name" value="Ribosomal protein L9, C-terminal domain"/>
    <property type="match status" value="1"/>
</dbReference>
<evidence type="ECO:0000256" key="2">
    <source>
        <dbReference type="ARBA" id="ARBA00022730"/>
    </source>
</evidence>
<dbReference type="GO" id="GO:0019843">
    <property type="term" value="F:rRNA binding"/>
    <property type="evidence" value="ECO:0007669"/>
    <property type="project" value="UniProtKB-UniRule"/>
</dbReference>
<feature type="region of interest" description="Disordered" evidence="8">
    <location>
        <begin position="41"/>
        <end position="60"/>
    </location>
</feature>
<dbReference type="SUPFAM" id="SSF55658">
    <property type="entry name" value="L9 N-domain-like"/>
    <property type="match status" value="1"/>
</dbReference>
<dbReference type="EMBL" id="PXYW01000014">
    <property type="protein sequence ID" value="PSR33942.1"/>
    <property type="molecule type" value="Genomic_DNA"/>
</dbReference>
<dbReference type="Pfam" id="PF01281">
    <property type="entry name" value="Ribosomal_L9_N"/>
    <property type="match status" value="1"/>
</dbReference>
<dbReference type="InterPro" id="IPR000244">
    <property type="entry name" value="Ribosomal_bL9"/>
</dbReference>
<proteinExistence type="inferred from homology"/>
<keyword evidence="2 7" id="KW-0699">rRNA-binding</keyword>
<gene>
    <name evidence="7" type="primary">rplI</name>
    <name evidence="10" type="ORF">C7B46_07435</name>
</gene>
<dbReference type="AlphaFoldDB" id="A0A2T2XHM8"/>
<dbReference type="InterPro" id="IPR020070">
    <property type="entry name" value="Ribosomal_bL9_N"/>
</dbReference>
<dbReference type="GO" id="GO:1990904">
    <property type="term" value="C:ribonucleoprotein complex"/>
    <property type="evidence" value="ECO:0007669"/>
    <property type="project" value="UniProtKB-KW"/>
</dbReference>
<dbReference type="GO" id="GO:0003735">
    <property type="term" value="F:structural constituent of ribosome"/>
    <property type="evidence" value="ECO:0007669"/>
    <property type="project" value="InterPro"/>
</dbReference>
<dbReference type="InterPro" id="IPR036935">
    <property type="entry name" value="Ribosomal_bL9_N_sf"/>
</dbReference>
<evidence type="ECO:0000256" key="7">
    <source>
        <dbReference type="HAMAP-Rule" id="MF_00503"/>
    </source>
</evidence>
<dbReference type="SUPFAM" id="SSF55653">
    <property type="entry name" value="Ribosomal protein L9 C-domain"/>
    <property type="match status" value="1"/>
</dbReference>
<comment type="caution">
    <text evidence="10">The sequence shown here is derived from an EMBL/GenBank/DDBJ whole genome shotgun (WGS) entry which is preliminary data.</text>
</comment>
<reference evidence="10 11" key="1">
    <citation type="journal article" date="2014" name="BMC Genomics">
        <title>Comparison of environmental and isolate Sulfobacillus genomes reveals diverse carbon, sulfur, nitrogen, and hydrogen metabolisms.</title>
        <authorList>
            <person name="Justice N.B."/>
            <person name="Norman A."/>
            <person name="Brown C.T."/>
            <person name="Singh A."/>
            <person name="Thomas B.C."/>
            <person name="Banfield J.F."/>
        </authorList>
    </citation>
    <scope>NUCLEOTIDE SEQUENCE [LARGE SCALE GENOMIC DNA]</scope>
    <source>
        <strain evidence="10">AMDSBA4</strain>
    </source>
</reference>
<accession>A0A2T2XHM8</accession>
<dbReference type="NCBIfam" id="TIGR00158">
    <property type="entry name" value="L9"/>
    <property type="match status" value="1"/>
</dbReference>
<dbReference type="InterPro" id="IPR009027">
    <property type="entry name" value="Ribosomal_bL9/RNase_H1_N"/>
</dbReference>
<protein>
    <recommendedName>
        <fullName evidence="6 7">Large ribosomal subunit protein bL9</fullName>
    </recommendedName>
</protein>
<evidence type="ECO:0000259" key="9">
    <source>
        <dbReference type="PROSITE" id="PS00651"/>
    </source>
</evidence>
<evidence type="ECO:0000256" key="8">
    <source>
        <dbReference type="SAM" id="MobiDB-lite"/>
    </source>
</evidence>
<evidence type="ECO:0000256" key="3">
    <source>
        <dbReference type="ARBA" id="ARBA00022884"/>
    </source>
</evidence>
<dbReference type="Proteomes" id="UP000242972">
    <property type="component" value="Unassembled WGS sequence"/>
</dbReference>
<dbReference type="PROSITE" id="PS00651">
    <property type="entry name" value="RIBOSOMAL_L9"/>
    <property type="match status" value="1"/>
</dbReference>
<comment type="function">
    <text evidence="7">Binds to the 23S rRNA.</text>
</comment>
<dbReference type="GO" id="GO:0005840">
    <property type="term" value="C:ribosome"/>
    <property type="evidence" value="ECO:0007669"/>
    <property type="project" value="UniProtKB-KW"/>
</dbReference>
<feature type="domain" description="Ribosomal protein L9" evidence="9">
    <location>
        <begin position="13"/>
        <end position="40"/>
    </location>
</feature>
<sequence>MRVILLQDVAGTGKKGDIIEVKDGYARNYLMPRGLANEATAARERDIAEKKSREQARQEKERAQMSQLAQALKNRVIRIPAKVGEGGRLFGAVTNNDVAQALAREGFTVDRKKIALEPLKHVGSTEAKIHLSPGIETVIHVQVVPQ</sequence>
<evidence type="ECO:0000256" key="5">
    <source>
        <dbReference type="ARBA" id="ARBA00023274"/>
    </source>
</evidence>
<name>A0A2T2XHM8_9FIRM</name>
<dbReference type="GO" id="GO:0006412">
    <property type="term" value="P:translation"/>
    <property type="evidence" value="ECO:0007669"/>
    <property type="project" value="UniProtKB-UniRule"/>
</dbReference>
<keyword evidence="3 7" id="KW-0694">RNA-binding</keyword>
<comment type="similarity">
    <text evidence="1 7">Belongs to the bacterial ribosomal protein bL9 family.</text>
</comment>
<evidence type="ECO:0000313" key="10">
    <source>
        <dbReference type="EMBL" id="PSR33942.1"/>
    </source>
</evidence>
<keyword evidence="5 7" id="KW-0687">Ribonucleoprotein</keyword>
<dbReference type="Pfam" id="PF03948">
    <property type="entry name" value="Ribosomal_L9_C"/>
    <property type="match status" value="1"/>
</dbReference>
<dbReference type="InterPro" id="IPR036791">
    <property type="entry name" value="Ribosomal_bL9_C_sf"/>
</dbReference>
<evidence type="ECO:0000256" key="1">
    <source>
        <dbReference type="ARBA" id="ARBA00010605"/>
    </source>
</evidence>
<evidence type="ECO:0000256" key="6">
    <source>
        <dbReference type="ARBA" id="ARBA00035292"/>
    </source>
</evidence>
<dbReference type="PANTHER" id="PTHR21368">
    <property type="entry name" value="50S RIBOSOMAL PROTEIN L9"/>
    <property type="match status" value="1"/>
</dbReference>
<organism evidence="10 11">
    <name type="scientific">Sulfobacillus benefaciens</name>
    <dbReference type="NCBI Taxonomy" id="453960"/>
    <lineage>
        <taxon>Bacteria</taxon>
        <taxon>Bacillati</taxon>
        <taxon>Bacillota</taxon>
        <taxon>Clostridia</taxon>
        <taxon>Eubacteriales</taxon>
        <taxon>Clostridiales Family XVII. Incertae Sedis</taxon>
        <taxon>Sulfobacillus</taxon>
    </lineage>
</organism>
<dbReference type="HAMAP" id="MF_00503">
    <property type="entry name" value="Ribosomal_bL9"/>
    <property type="match status" value="1"/>
</dbReference>
<keyword evidence="4 7" id="KW-0689">Ribosomal protein</keyword>
<dbReference type="InterPro" id="IPR020069">
    <property type="entry name" value="Ribosomal_bL9_C"/>
</dbReference>
<dbReference type="Gene3D" id="3.40.5.10">
    <property type="entry name" value="Ribosomal protein L9, N-terminal domain"/>
    <property type="match status" value="1"/>
</dbReference>
<evidence type="ECO:0000256" key="4">
    <source>
        <dbReference type="ARBA" id="ARBA00022980"/>
    </source>
</evidence>
<evidence type="ECO:0000313" key="11">
    <source>
        <dbReference type="Proteomes" id="UP000242972"/>
    </source>
</evidence>